<evidence type="ECO:0000313" key="5">
    <source>
        <dbReference type="Proteomes" id="UP000612055"/>
    </source>
</evidence>
<dbReference type="SUPFAM" id="SSF52540">
    <property type="entry name" value="P-loop containing nucleoside triphosphate hydrolases"/>
    <property type="match status" value="3"/>
</dbReference>
<feature type="region of interest" description="Disordered" evidence="3">
    <location>
        <begin position="317"/>
        <end position="369"/>
    </location>
</feature>
<comment type="caution">
    <text evidence="4">The sequence shown here is derived from an EMBL/GenBank/DDBJ whole genome shotgun (WGS) entry which is preliminary data.</text>
</comment>
<feature type="compositionally biased region" description="Basic and acidic residues" evidence="3">
    <location>
        <begin position="612"/>
        <end position="623"/>
    </location>
</feature>
<reference evidence="4" key="1">
    <citation type="journal article" date="2020" name="bioRxiv">
        <title>Comparative genomics of Chlamydomonas.</title>
        <authorList>
            <person name="Craig R.J."/>
            <person name="Hasan A.R."/>
            <person name="Ness R.W."/>
            <person name="Keightley P.D."/>
        </authorList>
    </citation>
    <scope>NUCLEOTIDE SEQUENCE</scope>
    <source>
        <strain evidence="4">CCAP 11/70</strain>
    </source>
</reference>
<protein>
    <recommendedName>
        <fullName evidence="6">Sulfotransferase</fullName>
    </recommendedName>
</protein>
<feature type="compositionally biased region" description="Low complexity" evidence="3">
    <location>
        <begin position="883"/>
        <end position="894"/>
    </location>
</feature>
<gene>
    <name evidence="4" type="ORF">HYH03_014280</name>
</gene>
<dbReference type="GO" id="GO:0008146">
    <property type="term" value="F:sulfotransferase activity"/>
    <property type="evidence" value="ECO:0007669"/>
    <property type="project" value="InterPro"/>
</dbReference>
<feature type="region of interest" description="Disordered" evidence="3">
    <location>
        <begin position="599"/>
        <end position="624"/>
    </location>
</feature>
<dbReference type="AlphaFoldDB" id="A0A835XNY4"/>
<evidence type="ECO:0008006" key="6">
    <source>
        <dbReference type="Google" id="ProtNLM"/>
    </source>
</evidence>
<evidence type="ECO:0000256" key="3">
    <source>
        <dbReference type="SAM" id="MobiDB-lite"/>
    </source>
</evidence>
<dbReference type="InterPro" id="IPR027417">
    <property type="entry name" value="P-loop_NTPase"/>
</dbReference>
<feature type="binding site" evidence="2">
    <location>
        <position position="113"/>
    </location>
    <ligand>
        <name>3'-phosphoadenylyl sulfate</name>
        <dbReference type="ChEBI" id="CHEBI:58339"/>
    </ligand>
</feature>
<dbReference type="Proteomes" id="UP000612055">
    <property type="component" value="Unassembled WGS sequence"/>
</dbReference>
<evidence type="ECO:0000256" key="1">
    <source>
        <dbReference type="ARBA" id="ARBA00022679"/>
    </source>
</evidence>
<evidence type="ECO:0000313" key="4">
    <source>
        <dbReference type="EMBL" id="KAG2487034.1"/>
    </source>
</evidence>
<evidence type="ECO:0000256" key="2">
    <source>
        <dbReference type="PIRSR" id="PIRSR637359-2"/>
    </source>
</evidence>
<feature type="compositionally biased region" description="Basic and acidic residues" evidence="3">
    <location>
        <begin position="895"/>
        <end position="905"/>
    </location>
</feature>
<feature type="compositionally biased region" description="Acidic residues" evidence="3">
    <location>
        <begin position="906"/>
        <end position="916"/>
    </location>
</feature>
<dbReference type="PANTHER" id="PTHR10605">
    <property type="entry name" value="HEPARAN SULFATE SULFOTRANSFERASE"/>
    <property type="match status" value="1"/>
</dbReference>
<feature type="binding site" evidence="2">
    <location>
        <position position="105"/>
    </location>
    <ligand>
        <name>3'-phosphoadenylyl sulfate</name>
        <dbReference type="ChEBI" id="CHEBI:58339"/>
    </ligand>
</feature>
<dbReference type="Gene3D" id="3.40.50.300">
    <property type="entry name" value="P-loop containing nucleotide triphosphate hydrolases"/>
    <property type="match status" value="3"/>
</dbReference>
<dbReference type="EMBL" id="JAEHOE010000102">
    <property type="protein sequence ID" value="KAG2487034.1"/>
    <property type="molecule type" value="Genomic_DNA"/>
</dbReference>
<accession>A0A835XNY4</accession>
<dbReference type="PANTHER" id="PTHR10605:SF56">
    <property type="entry name" value="BIFUNCTIONAL HEPARAN SULFATE N-DEACETYLASE_N-SULFOTRANSFERASE"/>
    <property type="match status" value="1"/>
</dbReference>
<name>A0A835XNY4_9CHLO</name>
<feature type="region of interest" description="Disordered" evidence="3">
    <location>
        <begin position="825"/>
        <end position="916"/>
    </location>
</feature>
<feature type="compositionally biased region" description="Basic and acidic residues" evidence="3">
    <location>
        <begin position="358"/>
        <end position="369"/>
    </location>
</feature>
<sequence>MATVAACLCAMTQAAFMMRRHEAPYALDFAVVGQQKSGTSTLWMLMSSNPALKTVWKSKAVLVQRRIARRPVLVGDWSATHLSCPCCPEALKKVNPGLKIVVLLRDPIERARSRFREQIGLKRLGQAMKWAAQPDPKAMGYDRKDLGGAPLPPLPLGPNASAPSFAAYVAARLPLLEACLGRAQGYGGGGARGGGDLLDELTMQCLMWDHILGFSVYDTFLSNYWRSFSPKQARGPKRLSSVLVSYTSDLARDPLRVVRAVEAHIGTPRHAYSRGQLRVAYNSHEGGYGWACPGAAQSGTEALLRGVTSRHLLAQDAGTPAGGAATKQTKPGCVRQGSSATQASGAPSAAGRGGAGEGDARGAGRAEDEAAEERAVARLRAFYGPSVRRLVAWAEEGRIPPVPGAWRRDYAGTSTLWMLLSANLALRTVWNTKESFWFNNDRFVMPTCSKPLEPYLKALKRVNPGLKVVVLLRDPIERARSRFREQIVLGRLGQSVKWAAQPDPRAMGYELQDVAAPPLPPLPLGPNASAPSFAAYVAARLPLLEACLGRAQGYGGGGARGGGDLLDELTMQCLMWDHILGFSVYDTFLSNYWRSFSPKQAPERGGAGPEAGRAEGGVRLKAEAEDEAAEERAVERLRAFYGPSALKRVNPGLKIVILLRDPIERTRSRFREQEELGLLGQPPSSLAQCQPDPRAMGYELQDVAAPPFPPLPLGPNASAPSFAAYVAARLPLLEACLGRAQGYGDILGFSVYDTFLSNYWRSFSPKQARVLVSYTSDLARDPLRVVRAVEAHIGAPRHPYTRGQLRVAYNSHEGGYGWACPGGATRLETDEGQPRKRAHGGKQAHAPPAAATQPMPPGCARTGSHPARSTAATSFRGERAEARPATARGAGPEAGRAEGGVRREAEAEDEAEDEAAEERAVARLRAFYGPSVRRLVAWAEEGRIPPVPGAWRRDYA</sequence>
<dbReference type="OrthoDB" id="524083at2759"/>
<proteinExistence type="predicted"/>
<organism evidence="4 5">
    <name type="scientific">Edaphochlamys debaryana</name>
    <dbReference type="NCBI Taxonomy" id="47281"/>
    <lineage>
        <taxon>Eukaryota</taxon>
        <taxon>Viridiplantae</taxon>
        <taxon>Chlorophyta</taxon>
        <taxon>core chlorophytes</taxon>
        <taxon>Chlorophyceae</taxon>
        <taxon>CS clade</taxon>
        <taxon>Chlamydomonadales</taxon>
        <taxon>Chlamydomonadales incertae sedis</taxon>
        <taxon>Edaphochlamys</taxon>
    </lineage>
</organism>
<keyword evidence="1" id="KW-0808">Transferase</keyword>
<keyword evidence="5" id="KW-1185">Reference proteome</keyword>
<dbReference type="InterPro" id="IPR037359">
    <property type="entry name" value="NST/OST"/>
</dbReference>
<feature type="compositionally biased region" description="Low complexity" evidence="3">
    <location>
        <begin position="844"/>
        <end position="853"/>
    </location>
</feature>